<evidence type="ECO:0000256" key="8">
    <source>
        <dbReference type="ARBA" id="ARBA00023136"/>
    </source>
</evidence>
<keyword evidence="2" id="KW-0813">Transport</keyword>
<evidence type="ECO:0000256" key="7">
    <source>
        <dbReference type="ARBA" id="ARBA00023122"/>
    </source>
</evidence>
<feature type="transmembrane region" description="Helical" evidence="12">
    <location>
        <begin position="292"/>
        <end position="314"/>
    </location>
</feature>
<organism evidence="13 14">
    <name type="scientific">Silurus meridionalis</name>
    <name type="common">Southern catfish</name>
    <name type="synonym">Silurus soldatovi meridionalis</name>
    <dbReference type="NCBI Taxonomy" id="175797"/>
    <lineage>
        <taxon>Eukaryota</taxon>
        <taxon>Metazoa</taxon>
        <taxon>Chordata</taxon>
        <taxon>Craniata</taxon>
        <taxon>Vertebrata</taxon>
        <taxon>Euteleostomi</taxon>
        <taxon>Actinopterygii</taxon>
        <taxon>Neopterygii</taxon>
        <taxon>Teleostei</taxon>
        <taxon>Ostariophysi</taxon>
        <taxon>Siluriformes</taxon>
        <taxon>Siluridae</taxon>
        <taxon>Silurus</taxon>
    </lineage>
</organism>
<evidence type="ECO:0000256" key="5">
    <source>
        <dbReference type="ARBA" id="ARBA00022989"/>
    </source>
</evidence>
<accession>A0A8T0B211</accession>
<dbReference type="PANTHER" id="PTHR45720">
    <property type="entry name" value="CHLORIDE CHANNEL PROTEIN 2"/>
    <property type="match status" value="1"/>
</dbReference>
<comment type="subcellular location">
    <subcellularLocation>
        <location evidence="1">Membrane</location>
        <topology evidence="1">Multi-pass membrane protein</topology>
    </subcellularLocation>
</comment>
<dbReference type="InterPro" id="IPR014743">
    <property type="entry name" value="Cl-channel_core"/>
</dbReference>
<proteinExistence type="predicted"/>
<dbReference type="AlphaFoldDB" id="A0A8T0B211"/>
<protein>
    <recommendedName>
        <fullName evidence="15">Chloride channel protein</fullName>
    </recommendedName>
</protein>
<gene>
    <name evidence="13" type="ORF">HF521_002649</name>
</gene>
<keyword evidence="6" id="KW-0406">Ion transport</keyword>
<feature type="transmembrane region" description="Helical" evidence="12">
    <location>
        <begin position="210"/>
        <end position="234"/>
    </location>
</feature>
<feature type="transmembrane region" description="Helical" evidence="12">
    <location>
        <begin position="102"/>
        <end position="126"/>
    </location>
</feature>
<feature type="transmembrane region" description="Helical" evidence="12">
    <location>
        <begin position="366"/>
        <end position="389"/>
    </location>
</feature>
<dbReference type="Proteomes" id="UP000606274">
    <property type="component" value="Unassembled WGS sequence"/>
</dbReference>
<dbReference type="PRINTS" id="PR00762">
    <property type="entry name" value="CLCHANNEL"/>
</dbReference>
<dbReference type="CDD" id="cd03683">
    <property type="entry name" value="ClC_1_like"/>
    <property type="match status" value="1"/>
</dbReference>
<evidence type="ECO:0000256" key="3">
    <source>
        <dbReference type="ARBA" id="ARBA00022692"/>
    </source>
</evidence>
<dbReference type="GO" id="GO:0005886">
    <property type="term" value="C:plasma membrane"/>
    <property type="evidence" value="ECO:0007669"/>
    <property type="project" value="TreeGrafter"/>
</dbReference>
<evidence type="ECO:0000256" key="4">
    <source>
        <dbReference type="ARBA" id="ARBA00022737"/>
    </source>
</evidence>
<keyword evidence="9" id="KW-0869">Chloride channel</keyword>
<dbReference type="GO" id="GO:0034707">
    <property type="term" value="C:chloride channel complex"/>
    <property type="evidence" value="ECO:0007669"/>
    <property type="project" value="UniProtKB-KW"/>
</dbReference>
<dbReference type="EMBL" id="JABFDY010000012">
    <property type="protein sequence ID" value="KAF7699691.1"/>
    <property type="molecule type" value="Genomic_DNA"/>
</dbReference>
<dbReference type="Pfam" id="PF00654">
    <property type="entry name" value="Voltage_CLC"/>
    <property type="match status" value="2"/>
</dbReference>
<sequence length="759" mass="83908">MASEEPGEKTALQSQQRVIYSCKDETEDGSRFKQRQLMESSKTSTRKSRWMTFLLWHIGEEWILLILLGFIPGFFSWAMDFGIDLGLHGTRKLYAMAHYNMFLQYLAWVSIPVLLICFSAAFTYFIGPQAAGSGIPEMKTIVKGVMVKDHLSLNTLLAKLVGLTCALGSGMPLGKESPFVHIGSICAAQLGRFRTYISGAKESESEATELLLAGTAVGIACCFGSPIGGILYSIEVATSFYMVQCYWKAYVAATISAVIFRILPVWSGYNEGIIPLFNTDFRLEFPYELKEFLAFGVLGILSGLFGAFFVFMNSTMVRFIRSPRRISKFLVKTRVLYPAIITLVIATLTFPPGFGQFMAGEFFMSAVAISMPLPCGAFVPAFVIGAGLGRLVGEVAAVVLPEGVHSNGTVYSLIPGSYAVAGAAAMSGAATHTISTAMIVFELTGQINFLFPIIFSVIVANIVAQSLQPSLYDALIRIRKLPYPVEATWDDKEKSEITVEDIMRKNVKYITLGSTYRDLGNILLNKLRTLPLVKSEDSKILLGSIERAQLQTLLSNQLSRRRRLEHLSHQVQCESGAHDDAKATRETCVEGSSSKALLTERGFQEPEITLKSLICPHTRVDVEDAEDPDVEERMTMNEIIRWEEQQLDEKINFDLCKIDPASVQIVERTSLQKIHKIFAMLGLDHAYVTSAGRLIGVVSHQELRQGFETSVKSAGARTHPPMSCFRESSTRLRKTATPEATELQKLLGSRDSLNQKNSS</sequence>
<evidence type="ECO:0000256" key="6">
    <source>
        <dbReference type="ARBA" id="ARBA00023065"/>
    </source>
</evidence>
<keyword evidence="10" id="KW-0868">Chloride</keyword>
<evidence type="ECO:0000313" key="13">
    <source>
        <dbReference type="EMBL" id="KAF7699691.1"/>
    </source>
</evidence>
<evidence type="ECO:0000256" key="2">
    <source>
        <dbReference type="ARBA" id="ARBA00022448"/>
    </source>
</evidence>
<dbReference type="InterPro" id="IPR050970">
    <property type="entry name" value="Cl_channel_volt-gated"/>
</dbReference>
<keyword evidence="4" id="KW-0677">Repeat</keyword>
<feature type="transmembrane region" description="Helical" evidence="12">
    <location>
        <begin position="449"/>
        <end position="467"/>
    </location>
</feature>
<evidence type="ECO:0000256" key="12">
    <source>
        <dbReference type="SAM" id="Phobius"/>
    </source>
</evidence>
<comment type="caution">
    <text evidence="13">The sequence shown here is derived from an EMBL/GenBank/DDBJ whole genome shotgun (WGS) entry which is preliminary data.</text>
</comment>
<keyword evidence="5 12" id="KW-1133">Transmembrane helix</keyword>
<feature type="transmembrane region" description="Helical" evidence="12">
    <location>
        <begin position="335"/>
        <end position="354"/>
    </location>
</feature>
<dbReference type="SUPFAM" id="SSF81340">
    <property type="entry name" value="Clc chloride channel"/>
    <property type="match status" value="1"/>
</dbReference>
<keyword evidence="3 12" id="KW-0812">Transmembrane</keyword>
<dbReference type="Gene3D" id="3.10.580.10">
    <property type="entry name" value="CBS-domain"/>
    <property type="match status" value="2"/>
</dbReference>
<keyword evidence="7" id="KW-0129">CBS domain</keyword>
<evidence type="ECO:0008006" key="15">
    <source>
        <dbReference type="Google" id="ProtNLM"/>
    </source>
</evidence>
<dbReference type="SUPFAM" id="SSF54631">
    <property type="entry name" value="CBS-domain pair"/>
    <property type="match status" value="1"/>
</dbReference>
<dbReference type="Gene3D" id="1.10.3080.10">
    <property type="entry name" value="Clc chloride channel"/>
    <property type="match status" value="1"/>
</dbReference>
<feature type="region of interest" description="Disordered" evidence="11">
    <location>
        <begin position="709"/>
        <end position="738"/>
    </location>
</feature>
<dbReference type="InterPro" id="IPR001807">
    <property type="entry name" value="ClC"/>
</dbReference>
<feature type="transmembrane region" description="Helical" evidence="12">
    <location>
        <begin position="246"/>
        <end position="266"/>
    </location>
</feature>
<evidence type="ECO:0000256" key="10">
    <source>
        <dbReference type="ARBA" id="ARBA00023214"/>
    </source>
</evidence>
<keyword evidence="14" id="KW-1185">Reference proteome</keyword>
<evidence type="ECO:0000256" key="11">
    <source>
        <dbReference type="SAM" id="MobiDB-lite"/>
    </source>
</evidence>
<dbReference type="InterPro" id="IPR046342">
    <property type="entry name" value="CBS_dom_sf"/>
</dbReference>
<name>A0A8T0B211_SILME</name>
<keyword evidence="9" id="KW-0407">Ion channel</keyword>
<evidence type="ECO:0000313" key="14">
    <source>
        <dbReference type="Proteomes" id="UP000606274"/>
    </source>
</evidence>
<dbReference type="PANTHER" id="PTHR45720:SF10">
    <property type="entry name" value="CHLORIDE CHANNEL PROTEIN 2"/>
    <property type="match status" value="1"/>
</dbReference>
<keyword evidence="8 12" id="KW-0472">Membrane</keyword>
<evidence type="ECO:0000256" key="1">
    <source>
        <dbReference type="ARBA" id="ARBA00004141"/>
    </source>
</evidence>
<feature type="transmembrane region" description="Helical" evidence="12">
    <location>
        <begin position="62"/>
        <end position="81"/>
    </location>
</feature>
<reference evidence="13" key="1">
    <citation type="submission" date="2020-08" db="EMBL/GenBank/DDBJ databases">
        <title>Chromosome-level assembly of Southern catfish (Silurus meridionalis) provides insights into visual adaptation to the nocturnal and benthic lifestyles.</title>
        <authorList>
            <person name="Zhang Y."/>
            <person name="Wang D."/>
            <person name="Peng Z."/>
        </authorList>
    </citation>
    <scope>NUCLEOTIDE SEQUENCE</scope>
    <source>
        <strain evidence="13">SWU-2019-XX</strain>
        <tissue evidence="13">Muscle</tissue>
    </source>
</reference>
<dbReference type="GO" id="GO:0005247">
    <property type="term" value="F:voltage-gated chloride channel activity"/>
    <property type="evidence" value="ECO:0007669"/>
    <property type="project" value="TreeGrafter"/>
</dbReference>
<evidence type="ECO:0000256" key="9">
    <source>
        <dbReference type="ARBA" id="ARBA00023173"/>
    </source>
</evidence>